<dbReference type="RefSeq" id="WP_285635245.1">
    <property type="nucleotide sequence ID" value="NZ_BSTJ01000017.1"/>
</dbReference>
<dbReference type="Gene3D" id="1.10.260.40">
    <property type="entry name" value="lambda repressor-like DNA-binding domains"/>
    <property type="match status" value="1"/>
</dbReference>
<dbReference type="GO" id="GO:0003677">
    <property type="term" value="F:DNA binding"/>
    <property type="evidence" value="ECO:0007669"/>
    <property type="project" value="InterPro"/>
</dbReference>
<dbReference type="PROSITE" id="PS50943">
    <property type="entry name" value="HTH_CROC1"/>
    <property type="match status" value="1"/>
</dbReference>
<dbReference type="InterPro" id="IPR010982">
    <property type="entry name" value="Lambda_DNA-bd_dom_sf"/>
</dbReference>
<protein>
    <submittedName>
        <fullName evidence="2">Transcriptional regulator</fullName>
    </submittedName>
</protein>
<evidence type="ECO:0000313" key="3">
    <source>
        <dbReference type="Proteomes" id="UP001165135"/>
    </source>
</evidence>
<dbReference type="SMART" id="SM00530">
    <property type="entry name" value="HTH_XRE"/>
    <property type="match status" value="1"/>
</dbReference>
<evidence type="ECO:0000313" key="2">
    <source>
        <dbReference type="EMBL" id="GLY81171.1"/>
    </source>
</evidence>
<evidence type="ECO:0000259" key="1">
    <source>
        <dbReference type="PROSITE" id="PS50943"/>
    </source>
</evidence>
<dbReference type="EMBL" id="BSTJ01000017">
    <property type="protein sequence ID" value="GLY81171.1"/>
    <property type="molecule type" value="Genomic_DNA"/>
</dbReference>
<accession>A0A9W6VWV5</accession>
<dbReference type="AlphaFoldDB" id="A0A9W6VWV5"/>
<proteinExistence type="predicted"/>
<dbReference type="Pfam" id="PF01381">
    <property type="entry name" value="HTH_3"/>
    <property type="match status" value="1"/>
</dbReference>
<dbReference type="SUPFAM" id="SSF47413">
    <property type="entry name" value="lambda repressor-like DNA-binding domains"/>
    <property type="match status" value="1"/>
</dbReference>
<name>A0A9W6VWV5_9ACTN</name>
<gene>
    <name evidence="2" type="ORF">Airi01_094380</name>
</gene>
<comment type="caution">
    <text evidence="2">The sequence shown here is derived from an EMBL/GenBank/DDBJ whole genome shotgun (WGS) entry which is preliminary data.</text>
</comment>
<reference evidence="2" key="1">
    <citation type="submission" date="2023-03" db="EMBL/GenBank/DDBJ databases">
        <title>Actinoallomurus iriomotensis NBRC 103681.</title>
        <authorList>
            <person name="Ichikawa N."/>
            <person name="Sato H."/>
            <person name="Tonouchi N."/>
        </authorList>
    </citation>
    <scope>NUCLEOTIDE SEQUENCE</scope>
    <source>
        <strain evidence="2">NBRC 103681</strain>
    </source>
</reference>
<organism evidence="2 3">
    <name type="scientific">Actinoallomurus iriomotensis</name>
    <dbReference type="NCBI Taxonomy" id="478107"/>
    <lineage>
        <taxon>Bacteria</taxon>
        <taxon>Bacillati</taxon>
        <taxon>Actinomycetota</taxon>
        <taxon>Actinomycetes</taxon>
        <taxon>Streptosporangiales</taxon>
        <taxon>Thermomonosporaceae</taxon>
        <taxon>Actinoallomurus</taxon>
    </lineage>
</organism>
<dbReference type="Pfam" id="PF19054">
    <property type="entry name" value="DUF5753"/>
    <property type="match status" value="1"/>
</dbReference>
<dbReference type="CDD" id="cd00093">
    <property type="entry name" value="HTH_XRE"/>
    <property type="match status" value="1"/>
</dbReference>
<sequence>MALADELDPLGSLHDWVAFDLRRYRLAHGMSQADVGRILNVRRSAVHNYESGLRPLDIEHARKLDSAWDTCGHFERLVTHANQQHDSGWFLQFLRYERRAKIIRAYEALVVPGLLQTPDYARAFLIAGGVPDVDAAVKMRMERQHVLDRDPPPRLSVLLDEGILSRPVGGKAVMRAQLAYLLEAGERPNVSIRVVPIDVGEHLGLDGSFEVIETESDTVAYLEAQGGGRLDRGAKGVERMMVNYDRIGDQALPVKLSRRLMETAMEAMT</sequence>
<dbReference type="InterPro" id="IPR043917">
    <property type="entry name" value="DUF5753"/>
</dbReference>
<feature type="domain" description="HTH cro/C1-type" evidence="1">
    <location>
        <begin position="21"/>
        <end position="64"/>
    </location>
</feature>
<dbReference type="InterPro" id="IPR001387">
    <property type="entry name" value="Cro/C1-type_HTH"/>
</dbReference>
<dbReference type="Proteomes" id="UP001165135">
    <property type="component" value="Unassembled WGS sequence"/>
</dbReference>